<dbReference type="RefSeq" id="WP_183589067.1">
    <property type="nucleotide sequence ID" value="NZ_JACHCA010000013.1"/>
</dbReference>
<name>A0A841JIT2_9SPHI</name>
<comment type="function">
    <text evidence="4">Formation of pseudouridine at positions 38, 39 and 40 in the anticodon stem and loop of transfer RNAs.</text>
</comment>
<proteinExistence type="inferred from homology"/>
<accession>A0A841JIT2</accession>
<comment type="similarity">
    <text evidence="1 4 7">Belongs to the tRNA pseudouridine synthase TruA family.</text>
</comment>
<evidence type="ECO:0000313" key="9">
    <source>
        <dbReference type="EMBL" id="MBB6130192.1"/>
    </source>
</evidence>
<keyword evidence="2 4" id="KW-0819">tRNA processing</keyword>
<feature type="domain" description="Pseudouridine synthase I TruA alpha/beta" evidence="8">
    <location>
        <begin position="176"/>
        <end position="269"/>
    </location>
</feature>
<dbReference type="GO" id="GO:0003723">
    <property type="term" value="F:RNA binding"/>
    <property type="evidence" value="ECO:0007669"/>
    <property type="project" value="InterPro"/>
</dbReference>
<evidence type="ECO:0000259" key="8">
    <source>
        <dbReference type="Pfam" id="PF01416"/>
    </source>
</evidence>
<dbReference type="GO" id="GO:0160147">
    <property type="term" value="F:tRNA pseudouridine(38-40) synthase activity"/>
    <property type="evidence" value="ECO:0007669"/>
    <property type="project" value="UniProtKB-EC"/>
</dbReference>
<evidence type="ECO:0000256" key="1">
    <source>
        <dbReference type="ARBA" id="ARBA00009375"/>
    </source>
</evidence>
<comment type="catalytic activity">
    <reaction evidence="4 7">
        <text>uridine(38/39/40) in tRNA = pseudouridine(38/39/40) in tRNA</text>
        <dbReference type="Rhea" id="RHEA:22376"/>
        <dbReference type="Rhea" id="RHEA-COMP:10085"/>
        <dbReference type="Rhea" id="RHEA-COMP:10087"/>
        <dbReference type="ChEBI" id="CHEBI:65314"/>
        <dbReference type="ChEBI" id="CHEBI:65315"/>
        <dbReference type="EC" id="5.4.99.12"/>
    </reaction>
</comment>
<dbReference type="InterPro" id="IPR020097">
    <property type="entry name" value="PsdUridine_synth_TruA_a/b_dom"/>
</dbReference>
<dbReference type="Gene3D" id="3.30.70.660">
    <property type="entry name" value="Pseudouridine synthase I, catalytic domain, C-terminal subdomain"/>
    <property type="match status" value="1"/>
</dbReference>
<evidence type="ECO:0000256" key="3">
    <source>
        <dbReference type="ARBA" id="ARBA00023235"/>
    </source>
</evidence>
<dbReference type="EC" id="5.4.99.12" evidence="4"/>
<feature type="active site" description="Nucleophile" evidence="4 5">
    <location>
        <position position="55"/>
    </location>
</feature>
<protein>
    <recommendedName>
        <fullName evidence="4">tRNA pseudouridine synthase A</fullName>
        <ecNumber evidence="4">5.4.99.12</ecNumber>
    </recommendedName>
    <alternativeName>
        <fullName evidence="4">tRNA pseudouridine(38-40) synthase</fullName>
    </alternativeName>
    <alternativeName>
        <fullName evidence="4">tRNA pseudouridylate synthase I</fullName>
    </alternativeName>
    <alternativeName>
        <fullName evidence="4">tRNA-uridine isomerase I</fullName>
    </alternativeName>
</protein>
<dbReference type="GO" id="GO:0031119">
    <property type="term" value="P:tRNA pseudouridine synthesis"/>
    <property type="evidence" value="ECO:0007669"/>
    <property type="project" value="UniProtKB-UniRule"/>
</dbReference>
<evidence type="ECO:0000256" key="6">
    <source>
        <dbReference type="PIRSR" id="PIRSR001430-2"/>
    </source>
</evidence>
<dbReference type="PIRSF" id="PIRSF001430">
    <property type="entry name" value="tRNA_psdUrid_synth"/>
    <property type="match status" value="1"/>
</dbReference>
<dbReference type="PANTHER" id="PTHR11142">
    <property type="entry name" value="PSEUDOURIDYLATE SYNTHASE"/>
    <property type="match status" value="1"/>
</dbReference>
<dbReference type="HAMAP" id="MF_00171">
    <property type="entry name" value="TruA"/>
    <property type="match status" value="1"/>
</dbReference>
<sequence length="275" mass="31230">MTDKQRYFIELAYDGTKYHGWQIQQNAVSVQELLNKALATILRQPIETIGCGRTDTGVHAREFFAHFDLEVNNPLAMDDSQQAEESKSTDHGLSTIDYGLKVRGLNSLLPPDIAIKNIIQVHEDAHARFDATRRSYQYHIHFHKDPFLHGYSWMVRDVPNIMLMNQAAAIIMEYTDFSCFSKSNTQVKTNNCKITRAEWIKTDQGIVFHISADRFLRNMVRAIVGTLMMVGKHEIESEAVRAIIESKNRSNAGTSVPACGLYLTEVKYPFLVSSS</sequence>
<dbReference type="InterPro" id="IPR020103">
    <property type="entry name" value="PsdUridine_synth_cat_dom_sf"/>
</dbReference>
<reference evidence="9 10" key="1">
    <citation type="submission" date="2020-08" db="EMBL/GenBank/DDBJ databases">
        <title>Genomic Encyclopedia of Type Strains, Phase IV (KMG-V): Genome sequencing to study the core and pangenomes of soil and plant-associated prokaryotes.</title>
        <authorList>
            <person name="Whitman W."/>
        </authorList>
    </citation>
    <scope>NUCLEOTIDE SEQUENCE [LARGE SCALE GENOMIC DNA]</scope>
    <source>
        <strain evidence="9 10">MP601</strain>
    </source>
</reference>
<keyword evidence="3 4" id="KW-0413">Isomerase</keyword>
<dbReference type="CDD" id="cd02570">
    <property type="entry name" value="PseudoU_synth_EcTruA"/>
    <property type="match status" value="1"/>
</dbReference>
<dbReference type="FunFam" id="3.30.70.580:FF:000001">
    <property type="entry name" value="tRNA pseudouridine synthase A"/>
    <property type="match status" value="1"/>
</dbReference>
<dbReference type="NCBIfam" id="TIGR00071">
    <property type="entry name" value="hisT_truA"/>
    <property type="match status" value="1"/>
</dbReference>
<comment type="caution">
    <text evidence="9">The sequence shown here is derived from an EMBL/GenBank/DDBJ whole genome shotgun (WGS) entry which is preliminary data.</text>
</comment>
<feature type="binding site" evidence="4 6">
    <location>
        <position position="136"/>
    </location>
    <ligand>
        <name>substrate</name>
    </ligand>
</feature>
<evidence type="ECO:0000313" key="10">
    <source>
        <dbReference type="Proteomes" id="UP000548326"/>
    </source>
</evidence>
<dbReference type="Gene3D" id="3.30.70.580">
    <property type="entry name" value="Pseudouridine synthase I, catalytic domain, N-terminal subdomain"/>
    <property type="match status" value="1"/>
</dbReference>
<dbReference type="Proteomes" id="UP000548326">
    <property type="component" value="Unassembled WGS sequence"/>
</dbReference>
<dbReference type="EMBL" id="JACHCA010000013">
    <property type="protein sequence ID" value="MBB6130192.1"/>
    <property type="molecule type" value="Genomic_DNA"/>
</dbReference>
<dbReference type="InterPro" id="IPR001406">
    <property type="entry name" value="PsdUridine_synth_TruA"/>
</dbReference>
<dbReference type="SUPFAM" id="SSF55120">
    <property type="entry name" value="Pseudouridine synthase"/>
    <property type="match status" value="1"/>
</dbReference>
<dbReference type="Pfam" id="PF01416">
    <property type="entry name" value="PseudoU_synth_1"/>
    <property type="match status" value="1"/>
</dbReference>
<evidence type="ECO:0000256" key="2">
    <source>
        <dbReference type="ARBA" id="ARBA00022694"/>
    </source>
</evidence>
<evidence type="ECO:0000256" key="5">
    <source>
        <dbReference type="PIRSR" id="PIRSR001430-1"/>
    </source>
</evidence>
<organism evidence="9 10">
    <name type="scientific">Mucilaginibacter lappiensis</name>
    <dbReference type="NCBI Taxonomy" id="354630"/>
    <lineage>
        <taxon>Bacteria</taxon>
        <taxon>Pseudomonadati</taxon>
        <taxon>Bacteroidota</taxon>
        <taxon>Sphingobacteriia</taxon>
        <taxon>Sphingobacteriales</taxon>
        <taxon>Sphingobacteriaceae</taxon>
        <taxon>Mucilaginibacter</taxon>
    </lineage>
</organism>
<gene>
    <name evidence="4" type="primary">truA</name>
    <name evidence="9" type="ORF">HDF22_004331</name>
</gene>
<dbReference type="PANTHER" id="PTHR11142:SF0">
    <property type="entry name" value="TRNA PSEUDOURIDINE SYNTHASE-LIKE 1"/>
    <property type="match status" value="1"/>
</dbReference>
<dbReference type="InterPro" id="IPR020095">
    <property type="entry name" value="PsdUridine_synth_TruA_C"/>
</dbReference>
<comment type="subunit">
    <text evidence="4">Homodimer.</text>
</comment>
<comment type="caution">
    <text evidence="4">Lacks conserved residue(s) required for the propagation of feature annotation.</text>
</comment>
<evidence type="ECO:0000256" key="7">
    <source>
        <dbReference type="RuleBase" id="RU003792"/>
    </source>
</evidence>
<evidence type="ECO:0000256" key="4">
    <source>
        <dbReference type="HAMAP-Rule" id="MF_00171"/>
    </source>
</evidence>
<dbReference type="AlphaFoldDB" id="A0A841JIT2"/>
<dbReference type="InterPro" id="IPR020094">
    <property type="entry name" value="TruA/RsuA/RluB/E/F_N"/>
</dbReference>